<protein>
    <submittedName>
        <fullName evidence="1">Cholinergic receptor, nicotinic, gamma (Muscle)</fullName>
    </submittedName>
</protein>
<comment type="caution">
    <text evidence="1">The sequence shown here is derived from an EMBL/GenBank/DDBJ whole genome shotgun (WGS) entry which is preliminary data.</text>
</comment>
<proteinExistence type="predicted"/>
<dbReference type="EMBL" id="JAHGAV010000107">
    <property type="protein sequence ID" value="KAG6931961.1"/>
    <property type="molecule type" value="Genomic_DNA"/>
</dbReference>
<name>A0A8T1SSM9_CHESE</name>
<keyword evidence="2" id="KW-1185">Reference proteome</keyword>
<evidence type="ECO:0000313" key="1">
    <source>
        <dbReference type="EMBL" id="KAG6931961.1"/>
    </source>
</evidence>
<accession>A0A8T1SSM9</accession>
<feature type="non-terminal residue" evidence="1">
    <location>
        <position position="67"/>
    </location>
</feature>
<reference evidence="1 2" key="1">
    <citation type="journal article" date="2020" name="G3 (Bethesda)">
        <title>Draft Genome of the Common Snapping Turtle, Chelydra serpentina, a Model for Phenotypic Plasticity in Reptiles.</title>
        <authorList>
            <person name="Das D."/>
            <person name="Singh S.K."/>
            <person name="Bierstedt J."/>
            <person name="Erickson A."/>
            <person name="Galli G.L.J."/>
            <person name="Crossley D.A. 2nd"/>
            <person name="Rhen T."/>
        </authorList>
    </citation>
    <scope>NUCLEOTIDE SEQUENCE [LARGE SCALE GENOMIC DNA]</scope>
    <source>
        <strain evidence="1">KW</strain>
    </source>
</reference>
<dbReference type="AlphaFoldDB" id="A0A8T1SSM9"/>
<gene>
    <name evidence="1" type="ORF">G0U57_000594</name>
</gene>
<organism evidence="1 2">
    <name type="scientific">Chelydra serpentina</name>
    <name type="common">Snapping turtle</name>
    <name type="synonym">Testudo serpentina</name>
    <dbReference type="NCBI Taxonomy" id="8475"/>
    <lineage>
        <taxon>Eukaryota</taxon>
        <taxon>Metazoa</taxon>
        <taxon>Chordata</taxon>
        <taxon>Craniata</taxon>
        <taxon>Vertebrata</taxon>
        <taxon>Euteleostomi</taxon>
        <taxon>Archelosauria</taxon>
        <taxon>Testudinata</taxon>
        <taxon>Testudines</taxon>
        <taxon>Cryptodira</taxon>
        <taxon>Durocryptodira</taxon>
        <taxon>Americhelydia</taxon>
        <taxon>Chelydroidea</taxon>
        <taxon>Chelydridae</taxon>
        <taxon>Chelydra</taxon>
    </lineage>
</organism>
<sequence length="67" mass="7465">MLWKPRTELIFEKQKERAGLMKAVLEKIGQGLENGGTQDLCHSLVQAGPEIRACVDACNHMAKTLQE</sequence>
<evidence type="ECO:0000313" key="2">
    <source>
        <dbReference type="Proteomes" id="UP000765507"/>
    </source>
</evidence>
<dbReference type="Proteomes" id="UP000765507">
    <property type="component" value="Unassembled WGS sequence"/>
</dbReference>
<keyword evidence="1" id="KW-0675">Receptor</keyword>